<evidence type="ECO:0000313" key="1">
    <source>
        <dbReference type="EMBL" id="EGV92524.1"/>
    </source>
</evidence>
<evidence type="ECO:0000313" key="2">
    <source>
        <dbReference type="Proteomes" id="UP000001075"/>
    </source>
</evidence>
<protein>
    <submittedName>
        <fullName evidence="1">Uncharacterized protein</fullName>
    </submittedName>
</protein>
<sequence>MDYIITGCSIHGLHHHGLQYPWITSSRAAVSMDYIITGCSIHGLHHHGLQYLWITSSRAAVSMVYIITGCSSPWATRNPQQKNKFIPQAEGSGLKC</sequence>
<organism evidence="1 2">
    <name type="scientific">Cricetulus griseus</name>
    <name type="common">Chinese hamster</name>
    <name type="synonym">Cricetulus barabensis griseus</name>
    <dbReference type="NCBI Taxonomy" id="10029"/>
    <lineage>
        <taxon>Eukaryota</taxon>
        <taxon>Metazoa</taxon>
        <taxon>Chordata</taxon>
        <taxon>Craniata</taxon>
        <taxon>Vertebrata</taxon>
        <taxon>Euteleostomi</taxon>
        <taxon>Mammalia</taxon>
        <taxon>Eutheria</taxon>
        <taxon>Euarchontoglires</taxon>
        <taxon>Glires</taxon>
        <taxon>Rodentia</taxon>
        <taxon>Myomorpha</taxon>
        <taxon>Muroidea</taxon>
        <taxon>Cricetidae</taxon>
        <taxon>Cricetinae</taxon>
        <taxon>Cricetulus</taxon>
    </lineage>
</organism>
<dbReference type="Proteomes" id="UP000001075">
    <property type="component" value="Unassembled WGS sequence"/>
</dbReference>
<dbReference type="EMBL" id="JH000002">
    <property type="protein sequence ID" value="EGV92524.1"/>
    <property type="molecule type" value="Genomic_DNA"/>
</dbReference>
<accession>G3GRC4</accession>
<gene>
    <name evidence="1" type="ORF">I79_000067</name>
</gene>
<proteinExistence type="predicted"/>
<dbReference type="AlphaFoldDB" id="G3GRC4"/>
<reference evidence="2" key="1">
    <citation type="journal article" date="2011" name="Nat. Biotechnol.">
        <title>The genomic sequence of the Chinese hamster ovary (CHO)-K1 cell line.</title>
        <authorList>
            <person name="Xu X."/>
            <person name="Nagarajan H."/>
            <person name="Lewis N.E."/>
            <person name="Pan S."/>
            <person name="Cai Z."/>
            <person name="Liu X."/>
            <person name="Chen W."/>
            <person name="Xie M."/>
            <person name="Wang W."/>
            <person name="Hammond S."/>
            <person name="Andersen M.R."/>
            <person name="Neff N."/>
            <person name="Passarelli B."/>
            <person name="Koh W."/>
            <person name="Fan H.C."/>
            <person name="Wang J."/>
            <person name="Gui Y."/>
            <person name="Lee K.H."/>
            <person name="Betenbaugh M.J."/>
            <person name="Quake S.R."/>
            <person name="Famili I."/>
            <person name="Palsson B.O."/>
            <person name="Wang J."/>
        </authorList>
    </citation>
    <scope>NUCLEOTIDE SEQUENCE [LARGE SCALE GENOMIC DNA]</scope>
    <source>
        <strain evidence="2">CHO K1 cell line</strain>
    </source>
</reference>
<name>G3GRC4_CRIGR</name>
<dbReference type="InParanoid" id="G3GRC4"/>